<reference evidence="2" key="1">
    <citation type="journal article" date="2021" name="Proc. Natl. Acad. Sci. U.S.A.">
        <title>Three genomes in the algal genus Volvox reveal the fate of a haploid sex-determining region after a transition to homothallism.</title>
        <authorList>
            <person name="Yamamoto K."/>
            <person name="Hamaji T."/>
            <person name="Kawai-Toyooka H."/>
            <person name="Matsuzaki R."/>
            <person name="Takahashi F."/>
            <person name="Nishimura Y."/>
            <person name="Kawachi M."/>
            <person name="Noguchi H."/>
            <person name="Minakuchi Y."/>
            <person name="Umen J.G."/>
            <person name="Toyoda A."/>
            <person name="Nozaki H."/>
        </authorList>
    </citation>
    <scope>NUCLEOTIDE SEQUENCE</scope>
    <source>
        <strain evidence="2">NIES-3785</strain>
    </source>
</reference>
<accession>A0A8J4GDU9</accession>
<sequence>MHGIRLDSDVEDTPDKRDRPQIQNTGGRAFRTNRGSTDGNTEQEKTISPGKQLLAVEAVRRSRLRLATKGSASTKAPLPGVGHPPPSSVPSLPLVGKEGDAASAQLPNPAQQELAVTPQRPMSLPERPQRISAKPKEKGKSPPRAPEDMGCPPRASGEPQTELQEQQQSKDAPPPNAHAQAHADGLPAAAAATAGAMAAADGALGSGSGPAAGPPSKKPVRAKLDFFAPQVRRSSKSAVVKVQPSPDIVQTPSTMQLAVVTDSVRVEPSNPPTPRQPQQPLQEGEVKMEGEMVEEESEKDLGGFFPQPQEPLAVVALVSEAPSSHNGDQEATALPEEKGPAPGLVVQRTEYVSLHLRETEGTAAESIAVGGAATTANGTANGAPCAAAGDVDASVLTADVIVLQQQHSQPPPPYSGSNGFGAWQDHGRATRRLASRACRQVLLPGAPPPSAVATTGKAAPSVAPAVPVADAAEMDATAGPQAGNVRLAVRGRRRGSRAWEAGSAAVVGGGTCRGRGAAERARRDGRGICDDKAAPKPTVVLSDGTASSADGGDVYEAEEEEYHPTGQRRSQRLSGGGSVRGRDRGNRGGARGRGHQADGRGRRGRGSAAAAAAAVPPQRPDRNAGGGDSLGILPAEMGAQLRGKLEAPDTHGVAIHHHHQQQQQQQQGDGDGETAAVYVQEHAAAAAGADAPNPGWASEGPRENRPEAVSEAAATSDGCAGPPQPPVTAKPAGCVSEMFLSVAERKRRQKQRQDEEAAAQRQAAEEREQREREETEQRVAAAAAAVERERERERGRKKSGAQPENGDVESIDLSASPPRPRAPPPAAPVNPFFRIRKRPEPPAAAAAAACETGGAA</sequence>
<name>A0A8J4GDU9_9CHLO</name>
<feature type="compositionally biased region" description="Pro residues" evidence="1">
    <location>
        <begin position="817"/>
        <end position="828"/>
    </location>
</feature>
<feature type="region of interest" description="Disordered" evidence="1">
    <location>
        <begin position="1"/>
        <end position="223"/>
    </location>
</feature>
<feature type="compositionally biased region" description="Polar residues" evidence="1">
    <location>
        <begin position="158"/>
        <end position="170"/>
    </location>
</feature>
<feature type="compositionally biased region" description="Basic and acidic residues" evidence="1">
    <location>
        <begin position="516"/>
        <end position="534"/>
    </location>
</feature>
<evidence type="ECO:0000313" key="3">
    <source>
        <dbReference type="Proteomes" id="UP000722791"/>
    </source>
</evidence>
<feature type="compositionally biased region" description="Basic and acidic residues" evidence="1">
    <location>
        <begin position="763"/>
        <end position="777"/>
    </location>
</feature>
<proteinExistence type="predicted"/>
<comment type="caution">
    <text evidence="2">The sequence shown here is derived from an EMBL/GenBank/DDBJ whole genome shotgun (WGS) entry which is preliminary data.</text>
</comment>
<evidence type="ECO:0000313" key="2">
    <source>
        <dbReference type="EMBL" id="GIM05230.1"/>
    </source>
</evidence>
<feature type="compositionally biased region" description="Low complexity" evidence="1">
    <location>
        <begin position="675"/>
        <end position="697"/>
    </location>
</feature>
<feature type="non-terminal residue" evidence="2">
    <location>
        <position position="1"/>
    </location>
</feature>
<feature type="region of interest" description="Disordered" evidence="1">
    <location>
        <begin position="744"/>
        <end position="833"/>
    </location>
</feature>
<feature type="region of interest" description="Disordered" evidence="1">
    <location>
        <begin position="652"/>
        <end position="732"/>
    </location>
</feature>
<feature type="region of interest" description="Disordered" evidence="1">
    <location>
        <begin position="264"/>
        <end position="306"/>
    </location>
</feature>
<dbReference type="Proteomes" id="UP000722791">
    <property type="component" value="Unassembled WGS sequence"/>
</dbReference>
<organism evidence="2 3">
    <name type="scientific">Volvox reticuliferus</name>
    <dbReference type="NCBI Taxonomy" id="1737510"/>
    <lineage>
        <taxon>Eukaryota</taxon>
        <taxon>Viridiplantae</taxon>
        <taxon>Chlorophyta</taxon>
        <taxon>core chlorophytes</taxon>
        <taxon>Chlorophyceae</taxon>
        <taxon>CS clade</taxon>
        <taxon>Chlamydomonadales</taxon>
        <taxon>Volvocaceae</taxon>
        <taxon>Volvox</taxon>
    </lineage>
</organism>
<feature type="compositionally biased region" description="Low complexity" evidence="1">
    <location>
        <begin position="177"/>
        <end position="203"/>
    </location>
</feature>
<feature type="region of interest" description="Disordered" evidence="1">
    <location>
        <begin position="320"/>
        <end position="341"/>
    </location>
</feature>
<gene>
    <name evidence="2" type="ORF">Vretimale_9684</name>
</gene>
<feature type="compositionally biased region" description="Basic and acidic residues" evidence="1">
    <location>
        <begin position="1"/>
        <end position="20"/>
    </location>
</feature>
<evidence type="ECO:0000256" key="1">
    <source>
        <dbReference type="SAM" id="MobiDB-lite"/>
    </source>
</evidence>
<feature type="region of interest" description="Disordered" evidence="1">
    <location>
        <begin position="510"/>
        <end position="633"/>
    </location>
</feature>
<protein>
    <submittedName>
        <fullName evidence="2">Uncharacterized protein</fullName>
    </submittedName>
</protein>
<feature type="compositionally biased region" description="Low complexity" evidence="1">
    <location>
        <begin position="606"/>
        <end position="616"/>
    </location>
</feature>
<dbReference type="AlphaFoldDB" id="A0A8J4GDU9"/>
<dbReference type="EMBL" id="BNCQ01000018">
    <property type="protein sequence ID" value="GIM05230.1"/>
    <property type="molecule type" value="Genomic_DNA"/>
</dbReference>